<dbReference type="PANTHER" id="PTHR44337:SF20">
    <property type="entry name" value="CARCINOEMBRYONIC ANTIGEN-RELATED CELL ADHESION MOLECULE 5-RELATED"/>
    <property type="match status" value="1"/>
</dbReference>
<keyword evidence="4" id="KW-0393">Immunoglobulin domain</keyword>
<keyword evidence="3" id="KW-0325">Glycoprotein</keyword>
<comment type="caution">
    <text evidence="6">The sequence shown here is derived from an EMBL/GenBank/DDBJ whole genome shotgun (WGS) entry which is preliminary data.</text>
</comment>
<dbReference type="SMART" id="SM00409">
    <property type="entry name" value="IG"/>
    <property type="match status" value="1"/>
</dbReference>
<keyword evidence="1" id="KW-0732">Signal</keyword>
<dbReference type="InterPro" id="IPR003599">
    <property type="entry name" value="Ig_sub"/>
</dbReference>
<organism evidence="6 7">
    <name type="scientific">Mytilus edulis</name>
    <name type="common">Blue mussel</name>
    <dbReference type="NCBI Taxonomy" id="6550"/>
    <lineage>
        <taxon>Eukaryota</taxon>
        <taxon>Metazoa</taxon>
        <taxon>Spiralia</taxon>
        <taxon>Lophotrochozoa</taxon>
        <taxon>Mollusca</taxon>
        <taxon>Bivalvia</taxon>
        <taxon>Autobranchia</taxon>
        <taxon>Pteriomorphia</taxon>
        <taxon>Mytilida</taxon>
        <taxon>Mytiloidea</taxon>
        <taxon>Mytilidae</taxon>
        <taxon>Mytilinae</taxon>
        <taxon>Mytilus</taxon>
    </lineage>
</organism>
<keyword evidence="2" id="KW-1015">Disulfide bond</keyword>
<dbReference type="InterPro" id="IPR007110">
    <property type="entry name" value="Ig-like_dom"/>
</dbReference>
<dbReference type="InterPro" id="IPR036179">
    <property type="entry name" value="Ig-like_dom_sf"/>
</dbReference>
<dbReference type="InterPro" id="IPR013783">
    <property type="entry name" value="Ig-like_fold"/>
</dbReference>
<feature type="domain" description="Ig-like" evidence="5">
    <location>
        <begin position="79"/>
        <end position="170"/>
    </location>
</feature>
<reference evidence="6" key="1">
    <citation type="submission" date="2021-03" db="EMBL/GenBank/DDBJ databases">
        <authorList>
            <person name="Bekaert M."/>
        </authorList>
    </citation>
    <scope>NUCLEOTIDE SEQUENCE</scope>
</reference>
<evidence type="ECO:0000256" key="3">
    <source>
        <dbReference type="ARBA" id="ARBA00023180"/>
    </source>
</evidence>
<evidence type="ECO:0000259" key="5">
    <source>
        <dbReference type="PROSITE" id="PS50835"/>
    </source>
</evidence>
<protein>
    <recommendedName>
        <fullName evidence="5">Ig-like domain-containing protein</fullName>
    </recommendedName>
</protein>
<dbReference type="PROSITE" id="PS50835">
    <property type="entry name" value="IG_LIKE"/>
    <property type="match status" value="1"/>
</dbReference>
<accession>A0A8S3RCB1</accession>
<dbReference type="AlphaFoldDB" id="A0A8S3RCB1"/>
<sequence>MADTYLKETTVWYYKQYGCFQFMSPVSIPCINASCACDENGLTTHWTYDTPSHLPTPVMFTCFSSDNESRIANSDMLVPTILLGPGSSLQFEPSTNSLTKLTGEQLGPFTCSATCNPPCQYKWTKQDKLIINGGHLIITSLSVEDHGLFICTATNAIGGSQNKSLDVTVNFGPGSSLKFDPSAISLTKTKGEQLGPINCVATFKPVLDHTRPYSPPYVSAAENISLHLQLTVNANPTPTIEWKFKAEADWNSCNFITIVSTQQPMVSLLHHPF</sequence>
<evidence type="ECO:0000256" key="2">
    <source>
        <dbReference type="ARBA" id="ARBA00023157"/>
    </source>
</evidence>
<dbReference type="Gene3D" id="2.60.40.10">
    <property type="entry name" value="Immunoglobulins"/>
    <property type="match status" value="1"/>
</dbReference>
<evidence type="ECO:0000313" key="6">
    <source>
        <dbReference type="EMBL" id="CAG2207029.1"/>
    </source>
</evidence>
<dbReference type="EMBL" id="CAJPWZ010001068">
    <property type="protein sequence ID" value="CAG2207029.1"/>
    <property type="molecule type" value="Genomic_DNA"/>
</dbReference>
<dbReference type="OrthoDB" id="6158319at2759"/>
<evidence type="ECO:0000256" key="4">
    <source>
        <dbReference type="ARBA" id="ARBA00023319"/>
    </source>
</evidence>
<dbReference type="InterPro" id="IPR052598">
    <property type="entry name" value="IgSF_CEA-related"/>
</dbReference>
<dbReference type="CDD" id="cd00096">
    <property type="entry name" value="Ig"/>
    <property type="match status" value="1"/>
</dbReference>
<evidence type="ECO:0000313" key="7">
    <source>
        <dbReference type="Proteomes" id="UP000683360"/>
    </source>
</evidence>
<name>A0A8S3RCB1_MYTED</name>
<dbReference type="SUPFAM" id="SSF48726">
    <property type="entry name" value="Immunoglobulin"/>
    <property type="match status" value="1"/>
</dbReference>
<dbReference type="PANTHER" id="PTHR44337">
    <property type="entry name" value="CARCINOEMBRYONIC ANTIGEN-RELATED CELL ADHESION MOLECULE 8"/>
    <property type="match status" value="1"/>
</dbReference>
<dbReference type="Proteomes" id="UP000683360">
    <property type="component" value="Unassembled WGS sequence"/>
</dbReference>
<dbReference type="Pfam" id="PF13895">
    <property type="entry name" value="Ig_2"/>
    <property type="match status" value="1"/>
</dbReference>
<proteinExistence type="predicted"/>
<keyword evidence="7" id="KW-1185">Reference proteome</keyword>
<evidence type="ECO:0000256" key="1">
    <source>
        <dbReference type="ARBA" id="ARBA00022729"/>
    </source>
</evidence>
<gene>
    <name evidence="6" type="ORF">MEDL_21325</name>
</gene>